<evidence type="ECO:0000256" key="2">
    <source>
        <dbReference type="SAM" id="MobiDB-lite"/>
    </source>
</evidence>
<dbReference type="InterPro" id="IPR001482">
    <property type="entry name" value="T2SS/T4SS_dom"/>
</dbReference>
<organism evidence="4 5">
    <name type="scientific">Desulfofustis limnaeus</name>
    <dbReference type="NCBI Taxonomy" id="2740163"/>
    <lineage>
        <taxon>Bacteria</taxon>
        <taxon>Pseudomonadati</taxon>
        <taxon>Thermodesulfobacteriota</taxon>
        <taxon>Desulfobulbia</taxon>
        <taxon>Desulfobulbales</taxon>
        <taxon>Desulfocapsaceae</taxon>
        <taxon>Desulfofustis</taxon>
    </lineage>
</organism>
<dbReference type="PANTHER" id="PTHR30486:SF15">
    <property type="entry name" value="TYPE II_IV SECRETION SYSTEM ATPASE"/>
    <property type="match status" value="1"/>
</dbReference>
<dbReference type="SUPFAM" id="SSF49879">
    <property type="entry name" value="SMAD/FHA domain"/>
    <property type="match status" value="1"/>
</dbReference>
<dbReference type="InterPro" id="IPR027417">
    <property type="entry name" value="P-loop_NTPase"/>
</dbReference>
<dbReference type="Gene3D" id="3.30.450.380">
    <property type="match status" value="1"/>
</dbReference>
<dbReference type="PANTHER" id="PTHR30486">
    <property type="entry name" value="TWITCHING MOTILITY PROTEIN PILT"/>
    <property type="match status" value="1"/>
</dbReference>
<sequence>MFEIIVHDSSGKETGRYRCREKSCTAGRSSRNLVVLNGWRIGTSHARFERADNGVFVTDISGGGGLQVNGRPASTYGPLTPADVVGLSSYRLTVVADGVTAEMPAAPAPMAMPREVTPSQTAAGPAASPEGADLHGSYGVRSSETIRPSGNERFRFHNLVHHKLMQAMDLRRTDVESMDNEQLTATIRGMITQIIAELDRELPSEVDRERLGREVLNEAVGLGPLEDFLADEQVSEIMVNCYNDIYIERNGRLEKSPITFSSDDAVRSVIERIVSPLGRRIDESSPMVDGRLSDGSRINAIIPPLAIKGPCLTIRKFSRHHLTADDLIANRSMDENMVEFLRTAVLNRKNIIISGGTGTGKTTFLNVLSNFVSHRERIITVEDSAELRLGQPHVVSLEARPANIEGAGLVTIRDLVRNCLRMRPDRIVVGECRGGEALDMLQAMNTGHEGSLTTIHANSPRDLISRLEVMVMMAGMDLPERAIREQVVSAVDVIVQLSRFSDGSRKVTHVAEITGLEGDIVQMQEIFTYNQQGIDPDGRVIGDFRATGRIPEFYEGLRQRGLQIDMSIFATP</sequence>
<dbReference type="Gene3D" id="3.40.50.300">
    <property type="entry name" value="P-loop containing nucleotide triphosphate hydrolases"/>
    <property type="match status" value="1"/>
</dbReference>
<keyword evidence="5" id="KW-1185">Reference proteome</keyword>
<dbReference type="InterPro" id="IPR050921">
    <property type="entry name" value="T4SS_GSP_E_ATPase"/>
</dbReference>
<dbReference type="Gene3D" id="2.60.200.20">
    <property type="match status" value="1"/>
</dbReference>
<protein>
    <submittedName>
        <fullName evidence="4">Secretory protein</fullName>
    </submittedName>
</protein>
<evidence type="ECO:0000313" key="4">
    <source>
        <dbReference type="EMBL" id="BDD88925.1"/>
    </source>
</evidence>
<feature type="region of interest" description="Disordered" evidence="2">
    <location>
        <begin position="115"/>
        <end position="146"/>
    </location>
</feature>
<dbReference type="InterPro" id="IPR008984">
    <property type="entry name" value="SMAD_FHA_dom_sf"/>
</dbReference>
<dbReference type="SUPFAM" id="SSF52540">
    <property type="entry name" value="P-loop containing nucleoside triphosphate hydrolases"/>
    <property type="match status" value="1"/>
</dbReference>
<dbReference type="RefSeq" id="WP_284152254.1">
    <property type="nucleotide sequence ID" value="NZ_AP025516.1"/>
</dbReference>
<dbReference type="Pfam" id="PF00437">
    <property type="entry name" value="T2SSE"/>
    <property type="match status" value="1"/>
</dbReference>
<evidence type="ECO:0000313" key="5">
    <source>
        <dbReference type="Proteomes" id="UP000830055"/>
    </source>
</evidence>
<feature type="domain" description="FHA" evidence="3">
    <location>
        <begin position="23"/>
        <end position="73"/>
    </location>
</feature>
<reference evidence="4 5" key="1">
    <citation type="submission" date="2022-01" db="EMBL/GenBank/DDBJ databases">
        <title>Desulfofustis limnae sp. nov., a novel mesophilic sulfate-reducing bacterium isolated from marsh soil.</title>
        <authorList>
            <person name="Watanabe M."/>
            <person name="Takahashi A."/>
            <person name="Kojima H."/>
            <person name="Fukui M."/>
        </authorList>
    </citation>
    <scope>NUCLEOTIDE SEQUENCE [LARGE SCALE GENOMIC DNA]</scope>
    <source>
        <strain evidence="4 5">PPLL</strain>
    </source>
</reference>
<dbReference type="EMBL" id="AP025516">
    <property type="protein sequence ID" value="BDD88925.1"/>
    <property type="molecule type" value="Genomic_DNA"/>
</dbReference>
<proteinExistence type="inferred from homology"/>
<evidence type="ECO:0000256" key="1">
    <source>
        <dbReference type="ARBA" id="ARBA00006611"/>
    </source>
</evidence>
<comment type="similarity">
    <text evidence="1">Belongs to the GSP E family.</text>
</comment>
<evidence type="ECO:0000259" key="3">
    <source>
        <dbReference type="SMART" id="SM00240"/>
    </source>
</evidence>
<dbReference type="Pfam" id="PF00498">
    <property type="entry name" value="FHA"/>
    <property type="match status" value="1"/>
</dbReference>
<dbReference type="Proteomes" id="UP000830055">
    <property type="component" value="Chromosome"/>
</dbReference>
<dbReference type="SMART" id="SM00240">
    <property type="entry name" value="FHA"/>
    <property type="match status" value="1"/>
</dbReference>
<name>A0ABN6M7Y5_9BACT</name>
<accession>A0ABN6M7Y5</accession>
<dbReference type="InterPro" id="IPR000253">
    <property type="entry name" value="FHA_dom"/>
</dbReference>
<gene>
    <name evidence="4" type="ORF">DPPLL_32900</name>
</gene>
<dbReference type="CDD" id="cd00060">
    <property type="entry name" value="FHA"/>
    <property type="match status" value="1"/>
</dbReference>
<dbReference type="CDD" id="cd01130">
    <property type="entry name" value="VirB11-like_ATPase"/>
    <property type="match status" value="1"/>
</dbReference>